<feature type="compositionally biased region" description="Polar residues" evidence="7">
    <location>
        <begin position="1"/>
        <end position="19"/>
    </location>
</feature>
<dbReference type="Gene3D" id="1.20.1250.20">
    <property type="entry name" value="MFS general substrate transporter like domains"/>
    <property type="match status" value="2"/>
</dbReference>
<feature type="transmembrane region" description="Helical" evidence="8">
    <location>
        <begin position="346"/>
        <end position="364"/>
    </location>
</feature>
<dbReference type="Pfam" id="PF07690">
    <property type="entry name" value="MFS_1"/>
    <property type="match status" value="1"/>
</dbReference>
<sequence length="467" mass="50475">MDITTATYPPQKRTPSTVPSRPESKNGSAIELAHRHAGQGESVRSDDQAQVEVTPSKLSTSVERRYLASLFWVMIVCGWNDASSGPLIPRMQENFHIGYTIVSLIFVSICVGFFIAAGLNVLLIGTAAQMTAYTLMATPIPFPAFCVAFVIAGFGSGTVLSLAAAFIMKLPTRQNLKMCLFQAFYGVGALVAPLIATQFTSMTTQWRFYYLVSLGLATTSFAIISIVFRGKHENDLLPDLVEVGSVNEGLPSAATPNANAETLKKMNQIMRVKAVHMLAIWSFIYVGLEVTIGGWIVTFIQELRIDSSNESAYHSAGYVSTGFWAGLTIGRLAFIWVNNKLGERRVVFGYTLIALGLEFIVWFVPDLIGTAVSVSLVGLCLGPMFPIMLSVASKSIPRALAAGSICWIESLGQVGSAMLPFATGALSQAFGIRVLQPIIVSLLGGMAVAWGAVLWFTALDKKRWTSD</sequence>
<evidence type="ECO:0000256" key="6">
    <source>
        <dbReference type="ARBA" id="ARBA00023136"/>
    </source>
</evidence>
<keyword evidence="4 8" id="KW-0812">Transmembrane</keyword>
<dbReference type="GO" id="GO:0016020">
    <property type="term" value="C:membrane"/>
    <property type="evidence" value="ECO:0007669"/>
    <property type="project" value="TreeGrafter"/>
</dbReference>
<dbReference type="SUPFAM" id="SSF103473">
    <property type="entry name" value="MFS general substrate transporter"/>
    <property type="match status" value="1"/>
</dbReference>
<evidence type="ECO:0000256" key="1">
    <source>
        <dbReference type="ARBA" id="ARBA00004127"/>
    </source>
</evidence>
<organism evidence="10 11">
    <name type="scientific">Filobasidium floriforme</name>
    <dbReference type="NCBI Taxonomy" id="5210"/>
    <lineage>
        <taxon>Eukaryota</taxon>
        <taxon>Fungi</taxon>
        <taxon>Dikarya</taxon>
        <taxon>Basidiomycota</taxon>
        <taxon>Agaricomycotina</taxon>
        <taxon>Tremellomycetes</taxon>
        <taxon>Filobasidiales</taxon>
        <taxon>Filobasidiaceae</taxon>
        <taxon>Filobasidium</taxon>
    </lineage>
</organism>
<evidence type="ECO:0000256" key="5">
    <source>
        <dbReference type="ARBA" id="ARBA00022989"/>
    </source>
</evidence>
<feature type="transmembrane region" description="Helical" evidence="8">
    <location>
        <begin position="142"/>
        <end position="167"/>
    </location>
</feature>
<keyword evidence="11" id="KW-1185">Reference proteome</keyword>
<feature type="transmembrane region" description="Helical" evidence="8">
    <location>
        <begin position="399"/>
        <end position="422"/>
    </location>
</feature>
<keyword evidence="6 8" id="KW-0472">Membrane</keyword>
<dbReference type="PANTHER" id="PTHR23514">
    <property type="entry name" value="BYPASS OF STOP CODON PROTEIN 6"/>
    <property type="match status" value="1"/>
</dbReference>
<evidence type="ECO:0000256" key="7">
    <source>
        <dbReference type="SAM" id="MobiDB-lite"/>
    </source>
</evidence>
<comment type="similarity">
    <text evidence="2">Belongs to the major facilitator superfamily.</text>
</comment>
<evidence type="ECO:0000256" key="3">
    <source>
        <dbReference type="ARBA" id="ARBA00022448"/>
    </source>
</evidence>
<feature type="transmembrane region" description="Helical" evidence="8">
    <location>
        <begin position="97"/>
        <end position="122"/>
    </location>
</feature>
<dbReference type="InterPro" id="IPR036259">
    <property type="entry name" value="MFS_trans_sf"/>
</dbReference>
<feature type="transmembrane region" description="Helical" evidence="8">
    <location>
        <begin position="370"/>
        <end position="392"/>
    </location>
</feature>
<dbReference type="GO" id="GO:0012505">
    <property type="term" value="C:endomembrane system"/>
    <property type="evidence" value="ECO:0007669"/>
    <property type="project" value="UniProtKB-SubCell"/>
</dbReference>
<evidence type="ECO:0000256" key="2">
    <source>
        <dbReference type="ARBA" id="ARBA00008335"/>
    </source>
</evidence>
<dbReference type="PANTHER" id="PTHR23514:SF3">
    <property type="entry name" value="BYPASS OF STOP CODON PROTEIN 6"/>
    <property type="match status" value="1"/>
</dbReference>
<feature type="transmembrane region" description="Helical" evidence="8">
    <location>
        <begin position="179"/>
        <end position="196"/>
    </location>
</feature>
<feature type="transmembrane region" description="Helical" evidence="8">
    <location>
        <begin position="312"/>
        <end position="334"/>
    </location>
</feature>
<evidence type="ECO:0000256" key="4">
    <source>
        <dbReference type="ARBA" id="ARBA00022692"/>
    </source>
</evidence>
<feature type="transmembrane region" description="Helical" evidence="8">
    <location>
        <begin position="274"/>
        <end position="300"/>
    </location>
</feature>
<dbReference type="InterPro" id="IPR020846">
    <property type="entry name" value="MFS_dom"/>
</dbReference>
<dbReference type="OrthoDB" id="413079at2759"/>
<dbReference type="InterPro" id="IPR011701">
    <property type="entry name" value="MFS"/>
</dbReference>
<feature type="region of interest" description="Disordered" evidence="7">
    <location>
        <begin position="1"/>
        <end position="28"/>
    </location>
</feature>
<dbReference type="FunFam" id="1.20.1250.20:FF:000286">
    <property type="entry name" value="MFS efflux transporter"/>
    <property type="match status" value="1"/>
</dbReference>
<proteinExistence type="inferred from homology"/>
<feature type="transmembrane region" description="Helical" evidence="8">
    <location>
        <begin position="208"/>
        <end position="228"/>
    </location>
</feature>
<comment type="subcellular location">
    <subcellularLocation>
        <location evidence="1">Endomembrane system</location>
        <topology evidence="1">Multi-pass membrane protein</topology>
    </subcellularLocation>
</comment>
<dbReference type="EMBL" id="JABELV010000028">
    <property type="protein sequence ID" value="KAG7562666.1"/>
    <property type="molecule type" value="Genomic_DNA"/>
</dbReference>
<feature type="domain" description="Major facilitator superfamily (MFS) profile" evidence="9">
    <location>
        <begin position="274"/>
        <end position="467"/>
    </location>
</feature>
<reference evidence="10" key="1">
    <citation type="submission" date="2020-04" db="EMBL/GenBank/DDBJ databases">
        <title>Analysis of mating type loci in Filobasidium floriforme.</title>
        <authorList>
            <person name="Nowrousian M."/>
        </authorList>
    </citation>
    <scope>NUCLEOTIDE SEQUENCE</scope>
    <source>
        <strain evidence="10">CBS 6242</strain>
    </source>
</reference>
<evidence type="ECO:0000259" key="9">
    <source>
        <dbReference type="PROSITE" id="PS50850"/>
    </source>
</evidence>
<dbReference type="Proteomes" id="UP000812966">
    <property type="component" value="Unassembled WGS sequence"/>
</dbReference>
<evidence type="ECO:0000313" key="11">
    <source>
        <dbReference type="Proteomes" id="UP000812966"/>
    </source>
</evidence>
<evidence type="ECO:0000256" key="8">
    <source>
        <dbReference type="SAM" id="Phobius"/>
    </source>
</evidence>
<dbReference type="InterPro" id="IPR051788">
    <property type="entry name" value="MFS_Transporter"/>
</dbReference>
<keyword evidence="3" id="KW-0813">Transport</keyword>
<evidence type="ECO:0000313" key="10">
    <source>
        <dbReference type="EMBL" id="KAG7562666.1"/>
    </source>
</evidence>
<accession>A0A8K0NRV9</accession>
<keyword evidence="5 8" id="KW-1133">Transmembrane helix</keyword>
<name>A0A8K0NRV9_9TREE</name>
<gene>
    <name evidence="10" type="ORF">FFLO_01933</name>
</gene>
<dbReference type="GO" id="GO:0022857">
    <property type="term" value="F:transmembrane transporter activity"/>
    <property type="evidence" value="ECO:0007669"/>
    <property type="project" value="InterPro"/>
</dbReference>
<protein>
    <recommendedName>
        <fullName evidence="9">Major facilitator superfamily (MFS) profile domain-containing protein</fullName>
    </recommendedName>
</protein>
<comment type="caution">
    <text evidence="10">The sequence shown here is derived from an EMBL/GenBank/DDBJ whole genome shotgun (WGS) entry which is preliminary data.</text>
</comment>
<dbReference type="PROSITE" id="PS50850">
    <property type="entry name" value="MFS"/>
    <property type="match status" value="1"/>
</dbReference>
<feature type="transmembrane region" description="Helical" evidence="8">
    <location>
        <begin position="434"/>
        <end position="456"/>
    </location>
</feature>
<dbReference type="AlphaFoldDB" id="A0A8K0NRV9"/>